<evidence type="ECO:0000313" key="3">
    <source>
        <dbReference type="Proteomes" id="UP000015106"/>
    </source>
</evidence>
<evidence type="ECO:0000313" key="2">
    <source>
        <dbReference type="EnsemblPlants" id="TuG1812G0700005605.01.T01.cds318823"/>
    </source>
</evidence>
<accession>A0A8R7VDP1</accession>
<organism evidence="2 3">
    <name type="scientific">Triticum urartu</name>
    <name type="common">Red wild einkorn</name>
    <name type="synonym">Crithodium urartu</name>
    <dbReference type="NCBI Taxonomy" id="4572"/>
    <lineage>
        <taxon>Eukaryota</taxon>
        <taxon>Viridiplantae</taxon>
        <taxon>Streptophyta</taxon>
        <taxon>Embryophyta</taxon>
        <taxon>Tracheophyta</taxon>
        <taxon>Spermatophyta</taxon>
        <taxon>Magnoliopsida</taxon>
        <taxon>Liliopsida</taxon>
        <taxon>Poales</taxon>
        <taxon>Poaceae</taxon>
        <taxon>BOP clade</taxon>
        <taxon>Pooideae</taxon>
        <taxon>Triticodae</taxon>
        <taxon>Triticeae</taxon>
        <taxon>Triticinae</taxon>
        <taxon>Triticum</taxon>
    </lineage>
</organism>
<feature type="compositionally biased region" description="Basic and acidic residues" evidence="1">
    <location>
        <begin position="105"/>
        <end position="118"/>
    </location>
</feature>
<proteinExistence type="predicted"/>
<reference evidence="2" key="2">
    <citation type="submission" date="2018-03" db="EMBL/GenBank/DDBJ databases">
        <title>The Triticum urartu genome reveals the dynamic nature of wheat genome evolution.</title>
        <authorList>
            <person name="Ling H."/>
            <person name="Ma B."/>
            <person name="Shi X."/>
            <person name="Liu H."/>
            <person name="Dong L."/>
            <person name="Sun H."/>
            <person name="Cao Y."/>
            <person name="Gao Q."/>
            <person name="Zheng S."/>
            <person name="Li Y."/>
            <person name="Yu Y."/>
            <person name="Du H."/>
            <person name="Qi M."/>
            <person name="Li Y."/>
            <person name="Yu H."/>
            <person name="Cui Y."/>
            <person name="Wang N."/>
            <person name="Chen C."/>
            <person name="Wu H."/>
            <person name="Zhao Y."/>
            <person name="Zhang J."/>
            <person name="Li Y."/>
            <person name="Zhou W."/>
            <person name="Zhang B."/>
            <person name="Hu W."/>
            <person name="Eijk M."/>
            <person name="Tang J."/>
            <person name="Witsenboer H."/>
            <person name="Zhao S."/>
            <person name="Li Z."/>
            <person name="Zhang A."/>
            <person name="Wang D."/>
            <person name="Liang C."/>
        </authorList>
    </citation>
    <scope>NUCLEOTIDE SEQUENCE [LARGE SCALE GENOMIC DNA]</scope>
    <source>
        <strain evidence="2">cv. G1812</strain>
    </source>
</reference>
<feature type="region of interest" description="Disordered" evidence="1">
    <location>
        <begin position="17"/>
        <end position="39"/>
    </location>
</feature>
<keyword evidence="3" id="KW-1185">Reference proteome</keyword>
<feature type="compositionally biased region" description="Basic residues" evidence="1">
    <location>
        <begin position="29"/>
        <end position="39"/>
    </location>
</feature>
<reference evidence="2" key="3">
    <citation type="submission" date="2022-06" db="UniProtKB">
        <authorList>
            <consortium name="EnsemblPlants"/>
        </authorList>
    </citation>
    <scope>IDENTIFICATION</scope>
</reference>
<protein>
    <submittedName>
        <fullName evidence="2">Uncharacterized protein</fullName>
    </submittedName>
</protein>
<dbReference type="Gramene" id="TuG1812G0700005605.01.T01">
    <property type="protein sequence ID" value="TuG1812G0700005605.01.T01.cds318823"/>
    <property type="gene ID" value="TuG1812G0700005605.01"/>
</dbReference>
<sequence length="118" mass="12939">MAAAPHVVILTSSGLGHVPSVRAGEAPRRAPRLHRHHRHLRQPVLVRPLLAAGLAPAGRLRRRAAGGVPRRPPRRRALGDSHPHRHQTLPATATRPTTLPPRPPGGDHRLRDRHALPR</sequence>
<feature type="compositionally biased region" description="Low complexity" evidence="1">
    <location>
        <begin position="88"/>
        <end position="97"/>
    </location>
</feature>
<feature type="region of interest" description="Disordered" evidence="1">
    <location>
        <begin position="57"/>
        <end position="118"/>
    </location>
</feature>
<evidence type="ECO:0000256" key="1">
    <source>
        <dbReference type="SAM" id="MobiDB-lite"/>
    </source>
</evidence>
<name>A0A8R7VDP1_TRIUA</name>
<dbReference type="EnsemblPlants" id="TuG1812G0700005605.01.T01">
    <property type="protein sequence ID" value="TuG1812G0700005605.01.T01.cds318823"/>
    <property type="gene ID" value="TuG1812G0700005605.01"/>
</dbReference>
<dbReference type="AlphaFoldDB" id="A0A8R7VDP1"/>
<reference evidence="3" key="1">
    <citation type="journal article" date="2013" name="Nature">
        <title>Draft genome of the wheat A-genome progenitor Triticum urartu.</title>
        <authorList>
            <person name="Ling H.Q."/>
            <person name="Zhao S."/>
            <person name="Liu D."/>
            <person name="Wang J."/>
            <person name="Sun H."/>
            <person name="Zhang C."/>
            <person name="Fan H."/>
            <person name="Li D."/>
            <person name="Dong L."/>
            <person name="Tao Y."/>
            <person name="Gao C."/>
            <person name="Wu H."/>
            <person name="Li Y."/>
            <person name="Cui Y."/>
            <person name="Guo X."/>
            <person name="Zheng S."/>
            <person name="Wang B."/>
            <person name="Yu K."/>
            <person name="Liang Q."/>
            <person name="Yang W."/>
            <person name="Lou X."/>
            <person name="Chen J."/>
            <person name="Feng M."/>
            <person name="Jian J."/>
            <person name="Zhang X."/>
            <person name="Luo G."/>
            <person name="Jiang Y."/>
            <person name="Liu J."/>
            <person name="Wang Z."/>
            <person name="Sha Y."/>
            <person name="Zhang B."/>
            <person name="Wu H."/>
            <person name="Tang D."/>
            <person name="Shen Q."/>
            <person name="Xue P."/>
            <person name="Zou S."/>
            <person name="Wang X."/>
            <person name="Liu X."/>
            <person name="Wang F."/>
            <person name="Yang Y."/>
            <person name="An X."/>
            <person name="Dong Z."/>
            <person name="Zhang K."/>
            <person name="Zhang X."/>
            <person name="Luo M.C."/>
            <person name="Dvorak J."/>
            <person name="Tong Y."/>
            <person name="Wang J."/>
            <person name="Yang H."/>
            <person name="Li Z."/>
            <person name="Wang D."/>
            <person name="Zhang A."/>
            <person name="Wang J."/>
        </authorList>
    </citation>
    <scope>NUCLEOTIDE SEQUENCE</scope>
    <source>
        <strain evidence="3">cv. G1812</strain>
    </source>
</reference>
<dbReference type="Proteomes" id="UP000015106">
    <property type="component" value="Chromosome 7"/>
</dbReference>